<evidence type="ECO:0008006" key="9">
    <source>
        <dbReference type="Google" id="ProtNLM"/>
    </source>
</evidence>
<dbReference type="Pfam" id="PF01223">
    <property type="entry name" value="Endonuclease_NS"/>
    <property type="match status" value="1"/>
</dbReference>
<dbReference type="InterPro" id="IPR020821">
    <property type="entry name" value="ENPP1-3/EXOG-like_nuc-like"/>
</dbReference>
<sequence length="318" mass="37781">MVKFRILYTIIAGIGCYCGLSLDNYRKNRFILNAADPANVGCPKPNLLFVQSYGKYGIPNRDVILRYNDFEMSYDNRNRQPNWVLEHLTRESVNPIEQSAKRDKFRYEYHEDRRIPRFFQSGRRDYGERFLNSRLASPDNYKNRPLAMNDTFIYANTSPQDRQFNTSHWEQLENYVRNQTLSYENVYVFTGPLFKSSDGKNMQYRLTEHRQVAVPTHFFKIIIGETKDKSLHVGCFVLPNRRIFMKRELNDFRASLDDVEKMTGFKLFRVRPFAGFLQDENQEKLVVIEWLNIALNTIEHKEMKDLRDTIYVKCKNAK</sequence>
<keyword evidence="8" id="KW-1185">Reference proteome</keyword>
<reference evidence="8" key="1">
    <citation type="submission" date="2011-05" db="EMBL/GenBank/DDBJ databases">
        <authorList>
            <person name="Richards S.R."/>
            <person name="Qu J."/>
            <person name="Jiang H."/>
            <person name="Jhangiani S.N."/>
            <person name="Agravi P."/>
            <person name="Goodspeed R."/>
            <person name="Gross S."/>
            <person name="Mandapat C."/>
            <person name="Jackson L."/>
            <person name="Mathew T."/>
            <person name="Pu L."/>
            <person name="Thornton R."/>
            <person name="Saada N."/>
            <person name="Wilczek-Boney K.B."/>
            <person name="Lee S."/>
            <person name="Kovar C."/>
            <person name="Wu Y."/>
            <person name="Scherer S.E."/>
            <person name="Worley K.C."/>
            <person name="Muzny D.M."/>
            <person name="Gibbs R."/>
        </authorList>
    </citation>
    <scope>NUCLEOTIDE SEQUENCE</scope>
    <source>
        <strain evidence="8">Brora</strain>
    </source>
</reference>
<dbReference type="PhylomeDB" id="T1IHG9"/>
<protein>
    <recommendedName>
        <fullName evidence="9">Endonuclease</fullName>
    </recommendedName>
</protein>
<evidence type="ECO:0000313" key="8">
    <source>
        <dbReference type="Proteomes" id="UP000014500"/>
    </source>
</evidence>
<keyword evidence="4" id="KW-0479">Metal-binding</keyword>
<dbReference type="InterPro" id="IPR044925">
    <property type="entry name" value="His-Me_finger_sf"/>
</dbReference>
<keyword evidence="3" id="KW-0378">Hydrolase</keyword>
<evidence type="ECO:0000313" key="7">
    <source>
        <dbReference type="EnsemblMetazoa" id="SMAR000284-PA"/>
    </source>
</evidence>
<dbReference type="eggNOG" id="KOG3721">
    <property type="taxonomic scope" value="Eukaryota"/>
</dbReference>
<dbReference type="PANTHER" id="PTHR13966:SF5">
    <property type="entry name" value="ENDONUCLEASE G, MITOCHONDRIAL"/>
    <property type="match status" value="1"/>
</dbReference>
<evidence type="ECO:0000256" key="2">
    <source>
        <dbReference type="ARBA" id="ARBA00022722"/>
    </source>
</evidence>
<dbReference type="HOGENOM" id="CLU_055174_0_0_1"/>
<organism evidence="7 8">
    <name type="scientific">Strigamia maritima</name>
    <name type="common">European centipede</name>
    <name type="synonym">Geophilus maritimus</name>
    <dbReference type="NCBI Taxonomy" id="126957"/>
    <lineage>
        <taxon>Eukaryota</taxon>
        <taxon>Metazoa</taxon>
        <taxon>Ecdysozoa</taxon>
        <taxon>Arthropoda</taxon>
        <taxon>Myriapoda</taxon>
        <taxon>Chilopoda</taxon>
        <taxon>Pleurostigmophora</taxon>
        <taxon>Geophilomorpha</taxon>
        <taxon>Linotaeniidae</taxon>
        <taxon>Strigamia</taxon>
    </lineage>
</organism>
<dbReference type="EMBL" id="JH429903">
    <property type="status" value="NOT_ANNOTATED_CDS"/>
    <property type="molecule type" value="Genomic_DNA"/>
</dbReference>
<feature type="domain" description="ENPP1-3/EXOG-like endonuclease/phosphodiesterase" evidence="5">
    <location>
        <begin position="67"/>
        <end position="274"/>
    </location>
</feature>
<dbReference type="Gene3D" id="3.40.570.10">
    <property type="entry name" value="Extracellular Endonuclease, subunit A"/>
    <property type="match status" value="1"/>
</dbReference>
<keyword evidence="3" id="KW-0255">Endonuclease</keyword>
<dbReference type="GO" id="GO:0046872">
    <property type="term" value="F:metal ion binding"/>
    <property type="evidence" value="ECO:0007669"/>
    <property type="project" value="UniProtKB-KW"/>
</dbReference>
<feature type="domain" description="DNA/RNA non-specific endonuclease/pyrophosphatase/phosphodiesterase" evidence="6">
    <location>
        <begin position="66"/>
        <end position="274"/>
    </location>
</feature>
<dbReference type="SMART" id="SM00892">
    <property type="entry name" value="Endonuclease_NS"/>
    <property type="match status" value="1"/>
</dbReference>
<dbReference type="PROSITE" id="PS51257">
    <property type="entry name" value="PROKAR_LIPOPROTEIN"/>
    <property type="match status" value="1"/>
</dbReference>
<dbReference type="GO" id="GO:0005743">
    <property type="term" value="C:mitochondrial inner membrane"/>
    <property type="evidence" value="ECO:0007669"/>
    <property type="project" value="TreeGrafter"/>
</dbReference>
<proteinExistence type="inferred from homology"/>
<accession>T1IHG9</accession>
<dbReference type="STRING" id="126957.T1IHG9"/>
<feature type="binding site" evidence="4">
    <location>
        <position position="165"/>
    </location>
    <ligand>
        <name>Mg(2+)</name>
        <dbReference type="ChEBI" id="CHEBI:18420"/>
        <note>catalytic</note>
    </ligand>
</feature>
<evidence type="ECO:0000259" key="5">
    <source>
        <dbReference type="SMART" id="SM00477"/>
    </source>
</evidence>
<dbReference type="CDD" id="cd00091">
    <property type="entry name" value="NUC"/>
    <property type="match status" value="1"/>
</dbReference>
<dbReference type="Proteomes" id="UP000014500">
    <property type="component" value="Unassembled WGS sequence"/>
</dbReference>
<evidence type="ECO:0000256" key="3">
    <source>
        <dbReference type="ARBA" id="ARBA00022759"/>
    </source>
</evidence>
<evidence type="ECO:0000259" key="6">
    <source>
        <dbReference type="SMART" id="SM00892"/>
    </source>
</evidence>
<dbReference type="SUPFAM" id="SSF54060">
    <property type="entry name" value="His-Me finger endonucleases"/>
    <property type="match status" value="1"/>
</dbReference>
<dbReference type="GO" id="GO:0003676">
    <property type="term" value="F:nucleic acid binding"/>
    <property type="evidence" value="ECO:0007669"/>
    <property type="project" value="InterPro"/>
</dbReference>
<comment type="similarity">
    <text evidence="1">Belongs to the DNA/RNA non-specific endonuclease family.</text>
</comment>
<reference evidence="7" key="2">
    <citation type="submission" date="2015-02" db="UniProtKB">
        <authorList>
            <consortium name="EnsemblMetazoa"/>
        </authorList>
    </citation>
    <scope>IDENTIFICATION</scope>
</reference>
<name>T1IHG9_STRMM</name>
<evidence type="ECO:0000256" key="1">
    <source>
        <dbReference type="ARBA" id="ARBA00010052"/>
    </source>
</evidence>
<dbReference type="InterPro" id="IPR001604">
    <property type="entry name" value="Endo_G_ENPP1-like_dom"/>
</dbReference>
<evidence type="ECO:0000256" key="4">
    <source>
        <dbReference type="PIRSR" id="PIRSR640255-2"/>
    </source>
</evidence>
<dbReference type="InterPro" id="IPR044929">
    <property type="entry name" value="DNA/RNA_non-sp_Endonuclease_sf"/>
</dbReference>
<dbReference type="SMART" id="SM00477">
    <property type="entry name" value="NUC"/>
    <property type="match status" value="1"/>
</dbReference>
<dbReference type="AlphaFoldDB" id="T1IHG9"/>
<dbReference type="EnsemblMetazoa" id="SMAR000284-RA">
    <property type="protein sequence ID" value="SMAR000284-PA"/>
    <property type="gene ID" value="SMAR000284"/>
</dbReference>
<dbReference type="PANTHER" id="PTHR13966">
    <property type="entry name" value="ENDONUCLEASE RELATED"/>
    <property type="match status" value="1"/>
</dbReference>
<dbReference type="GO" id="GO:0005634">
    <property type="term" value="C:nucleus"/>
    <property type="evidence" value="ECO:0007669"/>
    <property type="project" value="TreeGrafter"/>
</dbReference>
<keyword evidence="2" id="KW-0540">Nuclease</keyword>
<dbReference type="InterPro" id="IPR040255">
    <property type="entry name" value="Non-specific_endonuclease"/>
</dbReference>
<dbReference type="GO" id="GO:0004521">
    <property type="term" value="F:RNA endonuclease activity"/>
    <property type="evidence" value="ECO:0007669"/>
    <property type="project" value="TreeGrafter"/>
</dbReference>
<dbReference type="GO" id="GO:0000014">
    <property type="term" value="F:single-stranded DNA endodeoxyribonuclease activity"/>
    <property type="evidence" value="ECO:0007669"/>
    <property type="project" value="TreeGrafter"/>
</dbReference>
<dbReference type="GO" id="GO:0006309">
    <property type="term" value="P:apoptotic DNA fragmentation"/>
    <property type="evidence" value="ECO:0007669"/>
    <property type="project" value="TreeGrafter"/>
</dbReference>